<reference evidence="8 9" key="1">
    <citation type="submission" date="2018-01" db="EMBL/GenBank/DDBJ databases">
        <title>Draft genome Sequence of streptomyces globosus LZH-48.</title>
        <authorList>
            <person name="Ran K."/>
            <person name="Li Z."/>
            <person name="Wei S."/>
            <person name="Dong R."/>
        </authorList>
    </citation>
    <scope>NUCLEOTIDE SEQUENCE [LARGE SCALE GENOMIC DNA]</scope>
    <source>
        <strain evidence="8 9">LZH-48</strain>
    </source>
</reference>
<dbReference type="PANTHER" id="PTHR43124">
    <property type="entry name" value="PURINE EFFLUX PUMP PBUE"/>
    <property type="match status" value="1"/>
</dbReference>
<keyword evidence="3 6" id="KW-0812">Transmembrane</keyword>
<sequence>MSPAAATAAARRPAGATAARLAVLAAATFVYVTFEVFPVGLIRDIARDLDVSEGRVGLLISGYAVVAAVVTVPAVALASRMSRGTALAASLVVLFAAEVLAAASTGFAMMAVSRVAAALTHGVLWSLVAPAAAAMVPRGQVGSATAAVFGGASLAAIVGSPGTTLVGGLIGWRATALLLAAATAAVTCALVWAVRPGAAAAVPEDTARAGAGGDARGQVDWPAVLRLCGTAVALVTAHFLSYTYFAVIVADAAGGGAGPVTALLAAFGVAGAVGTYLIGRHGDRAPQRAAAVTMAAFTAGVALLALAFAPVPPAARLAAAAVAVAVWGGAFAAAGPVFQTGVMRLAAGDADRASSVYVTGFQVGIAGGSALGAALLGGPTALLPAVSAVLAAAVLAVVLLRRPIPSARLT</sequence>
<evidence type="ECO:0000313" key="9">
    <source>
        <dbReference type="Proteomes" id="UP000252004"/>
    </source>
</evidence>
<proteinExistence type="predicted"/>
<dbReference type="PROSITE" id="PS50850">
    <property type="entry name" value="MFS"/>
    <property type="match status" value="1"/>
</dbReference>
<dbReference type="GO" id="GO:0022857">
    <property type="term" value="F:transmembrane transporter activity"/>
    <property type="evidence" value="ECO:0007669"/>
    <property type="project" value="InterPro"/>
</dbReference>
<evidence type="ECO:0000256" key="3">
    <source>
        <dbReference type="ARBA" id="ARBA00022692"/>
    </source>
</evidence>
<evidence type="ECO:0000259" key="7">
    <source>
        <dbReference type="PROSITE" id="PS50850"/>
    </source>
</evidence>
<feature type="transmembrane region" description="Helical" evidence="6">
    <location>
        <begin position="224"/>
        <end position="245"/>
    </location>
</feature>
<dbReference type="Gene3D" id="1.20.1250.20">
    <property type="entry name" value="MFS general substrate transporter like domains"/>
    <property type="match status" value="2"/>
</dbReference>
<dbReference type="RefSeq" id="WP_114056496.1">
    <property type="nucleotide sequence ID" value="NZ_CP030862.1"/>
</dbReference>
<dbReference type="OrthoDB" id="4427197at2"/>
<feature type="transmembrane region" description="Helical" evidence="6">
    <location>
        <begin position="382"/>
        <end position="400"/>
    </location>
</feature>
<feature type="transmembrane region" description="Helical" evidence="6">
    <location>
        <begin position="21"/>
        <end position="42"/>
    </location>
</feature>
<accession>A0A344U339</accession>
<feature type="transmembrane region" description="Helical" evidence="6">
    <location>
        <begin position="356"/>
        <end position="376"/>
    </location>
</feature>
<dbReference type="KEGG" id="sgz:C0216_19315"/>
<feature type="transmembrane region" description="Helical" evidence="6">
    <location>
        <begin position="115"/>
        <end position="136"/>
    </location>
</feature>
<dbReference type="EMBL" id="CP030862">
    <property type="protein sequence ID" value="AXE25310.1"/>
    <property type="molecule type" value="Genomic_DNA"/>
</dbReference>
<evidence type="ECO:0000313" key="8">
    <source>
        <dbReference type="EMBL" id="AXE25310.1"/>
    </source>
</evidence>
<evidence type="ECO:0000256" key="4">
    <source>
        <dbReference type="ARBA" id="ARBA00022989"/>
    </source>
</evidence>
<dbReference type="AlphaFoldDB" id="A0A344U339"/>
<comment type="subcellular location">
    <subcellularLocation>
        <location evidence="1">Cell membrane</location>
        <topology evidence="1">Multi-pass membrane protein</topology>
    </subcellularLocation>
</comment>
<feature type="domain" description="Major facilitator superfamily (MFS) profile" evidence="7">
    <location>
        <begin position="19"/>
        <end position="405"/>
    </location>
</feature>
<dbReference type="GO" id="GO:0005886">
    <property type="term" value="C:plasma membrane"/>
    <property type="evidence" value="ECO:0007669"/>
    <property type="project" value="UniProtKB-SubCell"/>
</dbReference>
<organism evidence="8 9">
    <name type="scientific">Streptomyces globosus</name>
    <dbReference type="NCBI Taxonomy" id="68209"/>
    <lineage>
        <taxon>Bacteria</taxon>
        <taxon>Bacillati</taxon>
        <taxon>Actinomycetota</taxon>
        <taxon>Actinomycetes</taxon>
        <taxon>Kitasatosporales</taxon>
        <taxon>Streptomycetaceae</taxon>
        <taxon>Streptomyces</taxon>
    </lineage>
</organism>
<feature type="transmembrane region" description="Helical" evidence="6">
    <location>
        <begin position="290"/>
        <end position="311"/>
    </location>
</feature>
<dbReference type="InterPro" id="IPR011701">
    <property type="entry name" value="MFS"/>
</dbReference>
<dbReference type="InterPro" id="IPR036259">
    <property type="entry name" value="MFS_trans_sf"/>
</dbReference>
<dbReference type="Pfam" id="PF07690">
    <property type="entry name" value="MFS_1"/>
    <property type="match status" value="1"/>
</dbReference>
<evidence type="ECO:0000256" key="2">
    <source>
        <dbReference type="ARBA" id="ARBA00022475"/>
    </source>
</evidence>
<feature type="transmembrane region" description="Helical" evidence="6">
    <location>
        <begin position="176"/>
        <end position="194"/>
    </location>
</feature>
<dbReference type="InterPro" id="IPR020846">
    <property type="entry name" value="MFS_dom"/>
</dbReference>
<feature type="transmembrane region" description="Helical" evidence="6">
    <location>
        <begin position="148"/>
        <end position="170"/>
    </location>
</feature>
<evidence type="ECO:0000256" key="5">
    <source>
        <dbReference type="ARBA" id="ARBA00023136"/>
    </source>
</evidence>
<name>A0A344U339_9ACTN</name>
<keyword evidence="2" id="KW-1003">Cell membrane</keyword>
<feature type="transmembrane region" description="Helical" evidence="6">
    <location>
        <begin position="317"/>
        <end position="335"/>
    </location>
</feature>
<gene>
    <name evidence="8" type="ORF">C0216_19315</name>
</gene>
<dbReference type="Proteomes" id="UP000252004">
    <property type="component" value="Chromosome"/>
</dbReference>
<evidence type="ECO:0000256" key="1">
    <source>
        <dbReference type="ARBA" id="ARBA00004651"/>
    </source>
</evidence>
<keyword evidence="5 6" id="KW-0472">Membrane</keyword>
<feature type="transmembrane region" description="Helical" evidence="6">
    <location>
        <begin position="257"/>
        <end position="278"/>
    </location>
</feature>
<keyword evidence="9" id="KW-1185">Reference proteome</keyword>
<feature type="transmembrane region" description="Helical" evidence="6">
    <location>
        <begin position="54"/>
        <end position="78"/>
    </location>
</feature>
<dbReference type="SUPFAM" id="SSF103473">
    <property type="entry name" value="MFS general substrate transporter"/>
    <property type="match status" value="1"/>
</dbReference>
<protein>
    <submittedName>
        <fullName evidence="8">MFS transporter</fullName>
    </submittedName>
</protein>
<dbReference type="InterPro" id="IPR050189">
    <property type="entry name" value="MFS_Efflux_Transporters"/>
</dbReference>
<evidence type="ECO:0000256" key="6">
    <source>
        <dbReference type="SAM" id="Phobius"/>
    </source>
</evidence>
<feature type="transmembrane region" description="Helical" evidence="6">
    <location>
        <begin position="85"/>
        <end position="109"/>
    </location>
</feature>
<dbReference type="PANTHER" id="PTHR43124:SF3">
    <property type="entry name" value="CHLORAMPHENICOL EFFLUX PUMP RV0191"/>
    <property type="match status" value="1"/>
</dbReference>
<keyword evidence="4 6" id="KW-1133">Transmembrane helix</keyword>